<gene>
    <name evidence="4" type="ORF">GCM10010170_091170</name>
</gene>
<name>A0ABN3HKN8_9ACTN</name>
<evidence type="ECO:0000313" key="5">
    <source>
        <dbReference type="Proteomes" id="UP001501444"/>
    </source>
</evidence>
<protein>
    <recommendedName>
        <fullName evidence="3">Fatty acid desaturase domain-containing protein</fullName>
    </recommendedName>
</protein>
<keyword evidence="2" id="KW-0472">Membrane</keyword>
<dbReference type="Pfam" id="PF00487">
    <property type="entry name" value="FA_desaturase"/>
    <property type="match status" value="1"/>
</dbReference>
<evidence type="ECO:0000256" key="2">
    <source>
        <dbReference type="SAM" id="Phobius"/>
    </source>
</evidence>
<feature type="transmembrane region" description="Helical" evidence="2">
    <location>
        <begin position="38"/>
        <end position="56"/>
    </location>
</feature>
<evidence type="ECO:0000259" key="3">
    <source>
        <dbReference type="Pfam" id="PF00487"/>
    </source>
</evidence>
<dbReference type="EMBL" id="BAAARV010000093">
    <property type="protein sequence ID" value="GAA2382737.1"/>
    <property type="molecule type" value="Genomic_DNA"/>
</dbReference>
<dbReference type="InterPro" id="IPR005804">
    <property type="entry name" value="FA_desaturase_dom"/>
</dbReference>
<evidence type="ECO:0000256" key="1">
    <source>
        <dbReference type="SAM" id="MobiDB-lite"/>
    </source>
</evidence>
<sequence>MVRRQSALAITLVAAAIAVLLLQLVALPLLLLPHDLRWGWLLAPLALTTVPLWSLIHEGIHGTLLRHRGWNDRLGRTLAVGYGGPFTLLKAGHLLHHRYSRTQRERTEVYDPQRSSWLAAARAYYPRLLGGLYLAELASVVLVLLPGPGWRMLVRRTDSLDSVTGLLLERVARRDNLRRFRLEALAVIATYTGTTVLYGRHAWMLWSAVGARAVIVSLADNAYHYRTRLERPLEAMNLRLPRPLELFVLAFNLHNVHHRHPGLRWHELRAAFVADRDELHLGWFAAVSRQLRGPIPLTADEVRPLPPADPAPQRPAQMSAAPSTGR</sequence>
<reference evidence="4 5" key="1">
    <citation type="journal article" date="2019" name="Int. J. Syst. Evol. Microbiol.">
        <title>The Global Catalogue of Microorganisms (GCM) 10K type strain sequencing project: providing services to taxonomists for standard genome sequencing and annotation.</title>
        <authorList>
            <consortium name="The Broad Institute Genomics Platform"/>
            <consortium name="The Broad Institute Genome Sequencing Center for Infectious Disease"/>
            <person name="Wu L."/>
            <person name="Ma J."/>
        </authorList>
    </citation>
    <scope>NUCLEOTIDE SEQUENCE [LARGE SCALE GENOMIC DNA]</scope>
    <source>
        <strain evidence="4 5">JCM 3272</strain>
    </source>
</reference>
<dbReference type="RefSeq" id="WP_344618933.1">
    <property type="nucleotide sequence ID" value="NZ_BAAARV010000093.1"/>
</dbReference>
<accession>A0ABN3HKN8</accession>
<keyword evidence="5" id="KW-1185">Reference proteome</keyword>
<feature type="compositionally biased region" description="Pro residues" evidence="1">
    <location>
        <begin position="304"/>
        <end position="313"/>
    </location>
</feature>
<comment type="caution">
    <text evidence="4">The sequence shown here is derived from an EMBL/GenBank/DDBJ whole genome shotgun (WGS) entry which is preliminary data.</text>
</comment>
<proteinExistence type="predicted"/>
<dbReference type="Proteomes" id="UP001501444">
    <property type="component" value="Unassembled WGS sequence"/>
</dbReference>
<feature type="domain" description="Fatty acid desaturase" evidence="3">
    <location>
        <begin position="39"/>
        <end position="279"/>
    </location>
</feature>
<organism evidence="4 5">
    <name type="scientific">Dactylosporangium salmoneum</name>
    <dbReference type="NCBI Taxonomy" id="53361"/>
    <lineage>
        <taxon>Bacteria</taxon>
        <taxon>Bacillati</taxon>
        <taxon>Actinomycetota</taxon>
        <taxon>Actinomycetes</taxon>
        <taxon>Micromonosporales</taxon>
        <taxon>Micromonosporaceae</taxon>
        <taxon>Dactylosporangium</taxon>
    </lineage>
</organism>
<evidence type="ECO:0000313" key="4">
    <source>
        <dbReference type="EMBL" id="GAA2382737.1"/>
    </source>
</evidence>
<keyword evidence="2" id="KW-0812">Transmembrane</keyword>
<keyword evidence="2" id="KW-1133">Transmembrane helix</keyword>
<feature type="transmembrane region" description="Helical" evidence="2">
    <location>
        <begin position="124"/>
        <end position="145"/>
    </location>
</feature>
<dbReference type="CDD" id="cd01060">
    <property type="entry name" value="Membrane-FADS-like"/>
    <property type="match status" value="1"/>
</dbReference>
<feature type="region of interest" description="Disordered" evidence="1">
    <location>
        <begin position="298"/>
        <end position="326"/>
    </location>
</feature>
<feature type="transmembrane region" description="Helical" evidence="2">
    <location>
        <begin position="7"/>
        <end position="32"/>
    </location>
</feature>